<dbReference type="NCBIfam" id="TIGR00689">
    <property type="entry name" value="rpiB_lacA_lacB"/>
    <property type="match status" value="1"/>
</dbReference>
<dbReference type="InterPro" id="IPR003500">
    <property type="entry name" value="RpiB_LacA_LacB"/>
</dbReference>
<dbReference type="PANTHER" id="PTHR43732">
    <property type="entry name" value="RIBOSE 5-PHOSPHATE ISOMERASE-RELATED"/>
    <property type="match status" value="1"/>
</dbReference>
<dbReference type="RefSeq" id="WP_188027311.1">
    <property type="nucleotide sequence ID" value="NZ_JACHGR010000008.1"/>
</dbReference>
<comment type="similarity">
    <text evidence="1">Belongs to the LacAB/RpiB family.</text>
</comment>
<dbReference type="Gene3D" id="3.40.1400.10">
    <property type="entry name" value="Sugar-phosphate isomerase, RpiB/LacA/LacB"/>
    <property type="match status" value="1"/>
</dbReference>
<sequence length="152" mass="16782">MTTIAIGADDAAFDFRNKIIEYLNANHIEFVDYSSDRNPDNKLYPDVAHNVATSIKEGKHERGILICGTGIGVSITANKVPGIRAAQCHDTFSAERARKSNNAQIICMGARVIGVELAKNILSAWFESEFEGGNSAPKVDRISYYQDHYCQK</sequence>
<dbReference type="Proteomes" id="UP000585721">
    <property type="component" value="Unassembled WGS sequence"/>
</dbReference>
<dbReference type="SUPFAM" id="SSF89623">
    <property type="entry name" value="Ribose/Galactose isomerase RpiB/AlsB"/>
    <property type="match status" value="1"/>
</dbReference>
<keyword evidence="4" id="KW-1185">Reference proteome</keyword>
<accession>A0A841GNA0</accession>
<reference evidence="3 4" key="1">
    <citation type="submission" date="2020-08" db="EMBL/GenBank/DDBJ databases">
        <title>Genomic Encyclopedia of Type Strains, Phase IV (KMG-IV): sequencing the most valuable type-strain genomes for metagenomic binning, comparative biology and taxonomic classification.</title>
        <authorList>
            <person name="Goeker M."/>
        </authorList>
    </citation>
    <scope>NUCLEOTIDE SEQUENCE [LARGE SCALE GENOMIC DNA]</scope>
    <source>
        <strain evidence="3 4">DSM 22975</strain>
    </source>
</reference>
<name>A0A841GNA0_9GAMM</name>
<dbReference type="InterPro" id="IPR051812">
    <property type="entry name" value="SPI_LacAB/RpiB"/>
</dbReference>
<dbReference type="Pfam" id="PF02502">
    <property type="entry name" value="LacAB_rpiB"/>
    <property type="match status" value="1"/>
</dbReference>
<dbReference type="AlphaFoldDB" id="A0A841GNA0"/>
<dbReference type="PANTHER" id="PTHR43732:SF1">
    <property type="entry name" value="RIBOSE 5-PHOSPHATE ISOMERASE"/>
    <property type="match status" value="1"/>
</dbReference>
<organism evidence="3 4">
    <name type="scientific">Tolumonas osonensis</name>
    <dbReference type="NCBI Taxonomy" id="675874"/>
    <lineage>
        <taxon>Bacteria</taxon>
        <taxon>Pseudomonadati</taxon>
        <taxon>Pseudomonadota</taxon>
        <taxon>Gammaproteobacteria</taxon>
        <taxon>Aeromonadales</taxon>
        <taxon>Aeromonadaceae</taxon>
        <taxon>Tolumonas</taxon>
    </lineage>
</organism>
<proteinExistence type="inferred from homology"/>
<dbReference type="InterPro" id="IPR036569">
    <property type="entry name" value="RpiB_LacA_LacB_sf"/>
</dbReference>
<dbReference type="NCBIfam" id="TIGR01120">
    <property type="entry name" value="rpiB"/>
    <property type="match status" value="1"/>
</dbReference>
<dbReference type="PIRSF" id="PIRSF005384">
    <property type="entry name" value="RpiB_LacA_B"/>
    <property type="match status" value="1"/>
</dbReference>
<keyword evidence="2 3" id="KW-0413">Isomerase</keyword>
<evidence type="ECO:0000256" key="2">
    <source>
        <dbReference type="ARBA" id="ARBA00023235"/>
    </source>
</evidence>
<dbReference type="NCBIfam" id="NF004051">
    <property type="entry name" value="PRK05571.1"/>
    <property type="match status" value="1"/>
</dbReference>
<dbReference type="GO" id="GO:0004751">
    <property type="term" value="F:ribose-5-phosphate isomerase activity"/>
    <property type="evidence" value="ECO:0007669"/>
    <property type="project" value="UniProtKB-EC"/>
</dbReference>
<comment type="caution">
    <text evidence="3">The sequence shown here is derived from an EMBL/GenBank/DDBJ whole genome shotgun (WGS) entry which is preliminary data.</text>
</comment>
<evidence type="ECO:0000313" key="3">
    <source>
        <dbReference type="EMBL" id="MBB6056591.1"/>
    </source>
</evidence>
<gene>
    <name evidence="3" type="ORF">HNR75_002529</name>
</gene>
<evidence type="ECO:0000313" key="4">
    <source>
        <dbReference type="Proteomes" id="UP000585721"/>
    </source>
</evidence>
<dbReference type="EMBL" id="JACHGR010000008">
    <property type="protein sequence ID" value="MBB6056591.1"/>
    <property type="molecule type" value="Genomic_DNA"/>
</dbReference>
<dbReference type="InterPro" id="IPR004785">
    <property type="entry name" value="RpiB"/>
</dbReference>
<dbReference type="EC" id="5.3.1.6" evidence="3"/>
<evidence type="ECO:0000256" key="1">
    <source>
        <dbReference type="ARBA" id="ARBA00008754"/>
    </source>
</evidence>
<protein>
    <submittedName>
        <fullName evidence="3">Ribose 5-phosphate isomerase B</fullName>
        <ecNumber evidence="3">5.3.1.6</ecNumber>
    </submittedName>
</protein>
<dbReference type="GO" id="GO:0005975">
    <property type="term" value="P:carbohydrate metabolic process"/>
    <property type="evidence" value="ECO:0007669"/>
    <property type="project" value="InterPro"/>
</dbReference>